<evidence type="ECO:0000256" key="5">
    <source>
        <dbReference type="ARBA" id="ARBA00023157"/>
    </source>
</evidence>
<evidence type="ECO:0000313" key="12">
    <source>
        <dbReference type="EnsemblMetazoa" id="XP_022644779"/>
    </source>
</evidence>
<dbReference type="OMA" id="CPLYPTG"/>
<dbReference type="FunCoup" id="A0A7M7M8Z5">
    <property type="interactions" value="1"/>
</dbReference>
<dbReference type="Pfam" id="PF00089">
    <property type="entry name" value="Trypsin"/>
    <property type="match status" value="1"/>
</dbReference>
<keyword evidence="1 7" id="KW-0645">Protease</keyword>
<evidence type="ECO:0000259" key="10">
    <source>
        <dbReference type="PROSITE" id="PS50240"/>
    </source>
</evidence>
<evidence type="ECO:0000256" key="4">
    <source>
        <dbReference type="ARBA" id="ARBA00022825"/>
    </source>
</evidence>
<keyword evidence="5" id="KW-1015">Disulfide bond</keyword>
<evidence type="ECO:0000256" key="1">
    <source>
        <dbReference type="ARBA" id="ARBA00022670"/>
    </source>
</evidence>
<feature type="compositionally biased region" description="Basic and acidic residues" evidence="9">
    <location>
        <begin position="183"/>
        <end position="197"/>
    </location>
</feature>
<dbReference type="PROSITE" id="PS50240">
    <property type="entry name" value="TRYPSIN_DOM"/>
    <property type="match status" value="1"/>
</dbReference>
<dbReference type="InterPro" id="IPR043504">
    <property type="entry name" value="Peptidase_S1_PA_chymotrypsin"/>
</dbReference>
<evidence type="ECO:0000256" key="7">
    <source>
        <dbReference type="RuleBase" id="RU363034"/>
    </source>
</evidence>
<dbReference type="InterPro" id="IPR038565">
    <property type="entry name" value="CLIP_sf"/>
</dbReference>
<dbReference type="InterPro" id="IPR018114">
    <property type="entry name" value="TRYPSIN_HIS"/>
</dbReference>
<dbReference type="PROSITE" id="PS00135">
    <property type="entry name" value="TRYPSIN_SER"/>
    <property type="match status" value="1"/>
</dbReference>
<evidence type="ECO:0000256" key="3">
    <source>
        <dbReference type="ARBA" id="ARBA00022801"/>
    </source>
</evidence>
<dbReference type="SUPFAM" id="SSF50494">
    <property type="entry name" value="Trypsin-like serine proteases"/>
    <property type="match status" value="1"/>
</dbReference>
<dbReference type="InParanoid" id="A0A7M7M8Z5"/>
<dbReference type="OrthoDB" id="425190at2759"/>
<comment type="similarity">
    <text evidence="6 8">Belongs to the peptidase S1 family. CLIP subfamily.</text>
</comment>
<feature type="domain" description="Clip" evidence="11">
    <location>
        <begin position="62"/>
        <end position="107"/>
    </location>
</feature>
<dbReference type="PROSITE" id="PS00134">
    <property type="entry name" value="TRYPSIN_HIS"/>
    <property type="match status" value="1"/>
</dbReference>
<dbReference type="AlphaFoldDB" id="A0A7M7M8Z5"/>
<proteinExistence type="inferred from homology"/>
<feature type="signal peptide" evidence="8">
    <location>
        <begin position="1"/>
        <end position="25"/>
    </location>
</feature>
<dbReference type="GO" id="GO:0005576">
    <property type="term" value="C:extracellular region"/>
    <property type="evidence" value="ECO:0007669"/>
    <property type="project" value="UniProtKB-SubCell"/>
</dbReference>
<keyword evidence="3 7" id="KW-0378">Hydrolase</keyword>
<name>A0A7M7M8Z5_VARDE</name>
<organism evidence="12 13">
    <name type="scientific">Varroa destructor</name>
    <name type="common">Honeybee mite</name>
    <dbReference type="NCBI Taxonomy" id="109461"/>
    <lineage>
        <taxon>Eukaryota</taxon>
        <taxon>Metazoa</taxon>
        <taxon>Ecdysozoa</taxon>
        <taxon>Arthropoda</taxon>
        <taxon>Chelicerata</taxon>
        <taxon>Arachnida</taxon>
        <taxon>Acari</taxon>
        <taxon>Parasitiformes</taxon>
        <taxon>Mesostigmata</taxon>
        <taxon>Gamasina</taxon>
        <taxon>Dermanyssoidea</taxon>
        <taxon>Varroidae</taxon>
        <taxon>Varroa</taxon>
    </lineage>
</organism>
<dbReference type="PRINTS" id="PR00722">
    <property type="entry name" value="CHYMOTRYPSIN"/>
</dbReference>
<dbReference type="PROSITE" id="PS51888">
    <property type="entry name" value="CLIP"/>
    <property type="match status" value="1"/>
</dbReference>
<dbReference type="InterPro" id="IPR009003">
    <property type="entry name" value="Peptidase_S1_PA"/>
</dbReference>
<dbReference type="Proteomes" id="UP000594260">
    <property type="component" value="Unplaced"/>
</dbReference>
<dbReference type="KEGG" id="vde:111243453"/>
<dbReference type="SMART" id="SM00020">
    <property type="entry name" value="Tryp_SPc"/>
    <property type="match status" value="1"/>
</dbReference>
<dbReference type="PANTHER" id="PTHR24252:SF7">
    <property type="entry name" value="HYALIN"/>
    <property type="match status" value="1"/>
</dbReference>
<comment type="domain">
    <text evidence="8">The clip domain consists of 35-55 residues which are 'knitted' together usually by 3 conserved disulfide bonds forming a clip-like compact structure.</text>
</comment>
<evidence type="ECO:0000256" key="8">
    <source>
        <dbReference type="RuleBase" id="RU366078"/>
    </source>
</evidence>
<keyword evidence="4 7" id="KW-0720">Serine protease</keyword>
<keyword evidence="13" id="KW-1185">Reference proteome</keyword>
<dbReference type="Gene3D" id="2.40.10.10">
    <property type="entry name" value="Trypsin-like serine proteases"/>
    <property type="match status" value="3"/>
</dbReference>
<dbReference type="SMART" id="SM00680">
    <property type="entry name" value="CLIP"/>
    <property type="match status" value="1"/>
</dbReference>
<dbReference type="GO" id="GO:0004252">
    <property type="term" value="F:serine-type endopeptidase activity"/>
    <property type="evidence" value="ECO:0007669"/>
    <property type="project" value="UniProtKB-UniRule"/>
</dbReference>
<evidence type="ECO:0000313" key="13">
    <source>
        <dbReference type="Proteomes" id="UP000594260"/>
    </source>
</evidence>
<keyword evidence="2 8" id="KW-0732">Signal</keyword>
<protein>
    <recommendedName>
        <fullName evidence="8">CLIP domain-containing serine protease</fullName>
        <ecNumber evidence="7">3.4.21.-</ecNumber>
    </recommendedName>
</protein>
<dbReference type="InterPro" id="IPR001254">
    <property type="entry name" value="Trypsin_dom"/>
</dbReference>
<feature type="chain" id="PRO_5029944792" description="CLIP domain-containing serine protease" evidence="8">
    <location>
        <begin position="26"/>
        <end position="499"/>
    </location>
</feature>
<dbReference type="InterPro" id="IPR022700">
    <property type="entry name" value="CLIP"/>
</dbReference>
<dbReference type="GO" id="GO:0006508">
    <property type="term" value="P:proteolysis"/>
    <property type="evidence" value="ECO:0007669"/>
    <property type="project" value="UniProtKB-KW"/>
</dbReference>
<accession>A0A7M7M8Z5</accession>
<dbReference type="InterPro" id="IPR033116">
    <property type="entry name" value="TRYPSIN_SER"/>
</dbReference>
<feature type="domain" description="Peptidase S1" evidence="10">
    <location>
        <begin position="252"/>
        <end position="499"/>
    </location>
</feature>
<evidence type="ECO:0000259" key="11">
    <source>
        <dbReference type="PROSITE" id="PS51888"/>
    </source>
</evidence>
<dbReference type="FunFam" id="2.40.10.10:FF:000006">
    <property type="entry name" value="Serine proteinase stubble"/>
    <property type="match status" value="1"/>
</dbReference>
<keyword evidence="8" id="KW-0964">Secreted</keyword>
<dbReference type="Gene3D" id="3.30.1640.30">
    <property type="match status" value="1"/>
</dbReference>
<dbReference type="GeneID" id="111243453"/>
<reference evidence="12" key="1">
    <citation type="submission" date="2021-01" db="UniProtKB">
        <authorList>
            <consortium name="EnsemblMetazoa"/>
        </authorList>
    </citation>
    <scope>IDENTIFICATION</scope>
</reference>
<dbReference type="EnsemblMetazoa" id="XM_022789044">
    <property type="protein sequence ID" value="XP_022644779"/>
    <property type="gene ID" value="LOC111243453"/>
</dbReference>
<evidence type="ECO:0000256" key="2">
    <source>
        <dbReference type="ARBA" id="ARBA00022729"/>
    </source>
</evidence>
<evidence type="ECO:0000256" key="6">
    <source>
        <dbReference type="ARBA" id="ARBA00024195"/>
    </source>
</evidence>
<dbReference type="CDD" id="cd00190">
    <property type="entry name" value="Tryp_SPc"/>
    <property type="match status" value="1"/>
</dbReference>
<dbReference type="InterPro" id="IPR001314">
    <property type="entry name" value="Peptidase_S1A"/>
</dbReference>
<dbReference type="Pfam" id="PF12032">
    <property type="entry name" value="CLIP"/>
    <property type="match status" value="1"/>
</dbReference>
<dbReference type="EC" id="3.4.21.-" evidence="7"/>
<sequence length="499" mass="54539">MVFINRISKMSCALFWIFMAAATRGLERAQKGAGSEAFTDLEGALSTTVQGRWKFPTENEGECLSPIQEVGICIMVRRCPGLLTIRDINQLRRFICGFEGKTPLLCCPYSYQNSTPSPDPVATAAKPQFANQKPDKGSPPDQQETVIYPGTLPNDKYPNRLPQQPRPAPVFPQFGIASVRPEQPARPEGQHPPKERQPSQSRPRPKPPSLPLPASSVDPSMGSIRPFPPGRPAKPNFLPQTCGFSNVSLSRIVGGSDAQPGAWPWMAAIYVRYNGLSTHTCGGALVSSKHIITAAHCVGIGTRQQTLPPSIFVVRLGDHNLQTTNDLPLGSTFEVAAAGIRRHSAFDPRTYLNDIALLLLTAEVPFTRYIQPVCLPYEAVPENIAGHYGFVTGWGYTKFGRGSGSDVLQQAQVKIWSQKECAAAFQKEVTISEEYICAGDGLGLQDSCQGDSGGPLVFFDDDRFYLIGIVSFGKRCATPGYPGAYTRITKYLDWLNLNF</sequence>
<dbReference type="PANTHER" id="PTHR24252">
    <property type="entry name" value="ACROSIN-RELATED"/>
    <property type="match status" value="1"/>
</dbReference>
<comment type="subcellular location">
    <subcellularLocation>
        <location evidence="8">Secreted</location>
    </subcellularLocation>
</comment>
<dbReference type="RefSeq" id="XP_022644779.1">
    <property type="nucleotide sequence ID" value="XM_022789044.1"/>
</dbReference>
<feature type="region of interest" description="Disordered" evidence="9">
    <location>
        <begin position="116"/>
        <end position="237"/>
    </location>
</feature>
<evidence type="ECO:0000256" key="9">
    <source>
        <dbReference type="SAM" id="MobiDB-lite"/>
    </source>
</evidence>